<keyword evidence="2" id="KW-0812">Transmembrane</keyword>
<feature type="transmembrane region" description="Helical" evidence="2">
    <location>
        <begin position="1404"/>
        <end position="1425"/>
    </location>
</feature>
<proteinExistence type="predicted"/>
<feature type="compositionally biased region" description="Polar residues" evidence="1">
    <location>
        <begin position="591"/>
        <end position="604"/>
    </location>
</feature>
<keyword evidence="2" id="KW-0472">Membrane</keyword>
<feature type="compositionally biased region" description="Low complexity" evidence="1">
    <location>
        <begin position="856"/>
        <end position="872"/>
    </location>
</feature>
<feature type="compositionally biased region" description="Low complexity" evidence="1">
    <location>
        <begin position="700"/>
        <end position="712"/>
    </location>
</feature>
<feature type="compositionally biased region" description="Acidic residues" evidence="1">
    <location>
        <begin position="793"/>
        <end position="811"/>
    </location>
</feature>
<keyword evidence="4" id="KW-1185">Reference proteome</keyword>
<accession>A0A173LQR4</accession>
<feature type="compositionally biased region" description="Low complexity" evidence="1">
    <location>
        <begin position="1248"/>
        <end position="1293"/>
    </location>
</feature>
<feature type="transmembrane region" description="Helical" evidence="2">
    <location>
        <begin position="1297"/>
        <end position="1318"/>
    </location>
</feature>
<feature type="compositionally biased region" description="Low complexity" evidence="1">
    <location>
        <begin position="812"/>
        <end position="832"/>
    </location>
</feature>
<feature type="compositionally biased region" description="Low complexity" evidence="1">
    <location>
        <begin position="1032"/>
        <end position="1044"/>
    </location>
</feature>
<protein>
    <submittedName>
        <fullName evidence="3">Sialidase</fullName>
    </submittedName>
</protein>
<feature type="compositionally biased region" description="Acidic residues" evidence="1">
    <location>
        <begin position="873"/>
        <end position="891"/>
    </location>
</feature>
<evidence type="ECO:0000313" key="4">
    <source>
        <dbReference type="Proteomes" id="UP000186104"/>
    </source>
</evidence>
<feature type="compositionally biased region" description="Low complexity" evidence="1">
    <location>
        <begin position="1206"/>
        <end position="1232"/>
    </location>
</feature>
<feature type="compositionally biased region" description="Acidic residues" evidence="1">
    <location>
        <begin position="639"/>
        <end position="652"/>
    </location>
</feature>
<feature type="compositionally biased region" description="Low complexity" evidence="1">
    <location>
        <begin position="653"/>
        <end position="680"/>
    </location>
</feature>
<feature type="compositionally biased region" description="Acidic residues" evidence="1">
    <location>
        <begin position="681"/>
        <end position="699"/>
    </location>
</feature>
<keyword evidence="2" id="KW-1133">Transmembrane helix</keyword>
<dbReference type="STRING" id="499555.BJL86_2998"/>
<dbReference type="Proteomes" id="UP000186104">
    <property type="component" value="Chromosome"/>
</dbReference>
<feature type="region of interest" description="Disordered" evidence="1">
    <location>
        <begin position="582"/>
        <end position="1068"/>
    </location>
</feature>
<feature type="compositionally biased region" description="Polar residues" evidence="1">
    <location>
        <begin position="1233"/>
        <end position="1247"/>
    </location>
</feature>
<name>A0A173LQR4_9ACTN</name>
<feature type="compositionally biased region" description="Acidic residues" evidence="1">
    <location>
        <begin position="765"/>
        <end position="783"/>
    </location>
</feature>
<sequence>MTLRLRVGLCPVINGVNVNFSTDSRDRAIRRSRVFKTVVAAIATASLTLLSVAPAQADPSDKSEALGKVIDADLLTGDLADAASSDSGNPSDPGPNANPLDVGLLGSVNLSLGTLNIPLISDPDESGLLYLGDAGALSSYASSPNGGTSTASAGVLGDNGAISLDPGGVGEYGSAQVNLTQLLGQLGVDGLTDEIIDHLTLQLGAVGSTATATGDDVESEYVVADGKLVVSSPLVEGLSGTLTTALQGTGTTLNTALGTSGVLGSIVSGVSRDVSIGLASVRLSGGTLGVNGLDDALDNAANIILNEPLEDANSLVAINLRDGTISIDLKQLGGPEGLNGLPPNTQLLTSPNIDLITDAVQEALGTVSAKAGDALESVLDEIALDIRIPARVSVLGLGVVNVFVTVDTTLGQLAGTSTDAPIVDIDGDLLGLIDIGALLGGLVAPLESVLFAPLRAATGTLVTTATTQLESTLDAAVDPILDTLDPVLSGVLSEVVQVTINEQPTPGYLGAESFTVNAVALELLPASEAVRIGLASSTVRADVQVPEISLAPDSVRDGDTTTVTGTEFPPNTEVEVQLLDVNGDPIGDPVTVTTDGEGSFTTQLEVPEGTPAGTEYSVEATATSGESATDGLAVTNADPTDDNTADNTDENTEVNTEVNTDTNTAENTDTNTAENTADNTAENDADNTAENTADNDADNTADNTDTNTAENTADNDADNTADNTDTNTAENTADNEADNTEVNTAENTADNEADNTEVNTAENTADNEADNTAENTADNDADNTEVNTAENTADNEADNTADNTADNEADNTDTNTAENTADNTDTNTAENTADNEADNTDTNTAENTADNEADNTAENTDTNTAENTADNTAENDADNTAENTADNEADNTEVNTAENTADNEADNTEVNTAENTADNEADNTAENTADNEADNTADNTADNEADNTDTNTAENTADNEADNTEVNTAENTADNEADNTEVNTAENTADNEADNTADNTDTNTSENTADNEADNTEVNTAENTADNEADNTADNTDTNTSENTADNEADNTEVNTAENTADNEADNTEVNTAENTAENTADNTAVASIDLTPNRAVKGVDNVLVYGTGYTPDGKADAFLREVDGEVLTPEVALRALATHIGVMAIAPADPGEWIGSVTVDSDGELSFRIKSEDLELGDYMVTVRDLTAPRLSDTELFTLISESDNTADNTSANTTDNTAENTDANTSENTDVNTEANTEVNTDANSADNTGDNTDLNTDANTAVNTAANTSDNTSGGSSEGSSGSSGSSGSTSGPLLGLLAVGLGIAGIVGLINFIAQNFPEQQGASIGGFQLPPFEFPNFHIPDINAASSNFFGVFDNNNGNGQCTCRDNANTYSSPTGVVSGSLIEPIATVEATPERQSSLFGAAAAGLAILLALVGGALLVNRQRVSE</sequence>
<dbReference type="PANTHER" id="PTHR46155">
    <property type="entry name" value="BIFUNCTIONAL INHIBITOR/LIPID-TRANSFER PROTEIN/SEED STORAGE 2S ALBUMIN SUPERFAMILY PROTEIN"/>
    <property type="match status" value="1"/>
</dbReference>
<feature type="compositionally biased region" description="Acidic residues" evidence="1">
    <location>
        <begin position="917"/>
        <end position="947"/>
    </location>
</feature>
<reference evidence="3 4" key="1">
    <citation type="submission" date="2016-06" db="EMBL/GenBank/DDBJ databases">
        <title>Complete genome sequence of a saline-alkali tolerant type strain Dietzia timorensis ID05-A0528T.</title>
        <authorList>
            <person name="Wu X."/>
        </authorList>
    </citation>
    <scope>NUCLEOTIDE SEQUENCE [LARGE SCALE GENOMIC DNA]</scope>
    <source>
        <strain evidence="3 4">ID05-A0528</strain>
    </source>
</reference>
<dbReference type="EMBL" id="CP015961">
    <property type="protein sequence ID" value="ANI93757.1"/>
    <property type="molecule type" value="Genomic_DNA"/>
</dbReference>
<dbReference type="NCBIfam" id="NF033766">
    <property type="entry name" value="choice_anch_G"/>
    <property type="match status" value="1"/>
</dbReference>
<feature type="region of interest" description="Disordered" evidence="1">
    <location>
        <begin position="1206"/>
        <end position="1293"/>
    </location>
</feature>
<dbReference type="PANTHER" id="PTHR46155:SF1">
    <property type="entry name" value="BIFUNCTIONAL INHIBITOR_LIPID-TRANSFER PROTEIN_SEED STORAGE 2S ALBUMIN SUPERFAMILY PROTEIN"/>
    <property type="match status" value="1"/>
</dbReference>
<dbReference type="KEGG" id="dtm:BJL86_2998"/>
<gene>
    <name evidence="3" type="ORF">BJL86_2998</name>
</gene>
<organism evidence="3 4">
    <name type="scientific">Dietzia timorensis</name>
    <dbReference type="NCBI Taxonomy" id="499555"/>
    <lineage>
        <taxon>Bacteria</taxon>
        <taxon>Bacillati</taxon>
        <taxon>Actinomycetota</taxon>
        <taxon>Actinomycetes</taxon>
        <taxon>Mycobacteriales</taxon>
        <taxon>Dietziaceae</taxon>
        <taxon>Dietzia</taxon>
    </lineage>
</organism>
<evidence type="ECO:0000256" key="2">
    <source>
        <dbReference type="SAM" id="Phobius"/>
    </source>
</evidence>
<evidence type="ECO:0000313" key="3">
    <source>
        <dbReference type="EMBL" id="ANI93757.1"/>
    </source>
</evidence>
<dbReference type="InterPro" id="IPR047900">
    <property type="entry name" value="Choice_anch_G"/>
</dbReference>
<feature type="region of interest" description="Disordered" evidence="1">
    <location>
        <begin position="81"/>
        <end position="100"/>
    </location>
</feature>
<feature type="compositionally biased region" description="Low complexity" evidence="1">
    <location>
        <begin position="996"/>
        <end position="1008"/>
    </location>
</feature>
<feature type="compositionally biased region" description="Low complexity" evidence="1">
    <location>
        <begin position="720"/>
        <end position="732"/>
    </location>
</feature>
<evidence type="ECO:0000256" key="1">
    <source>
        <dbReference type="SAM" id="MobiDB-lite"/>
    </source>
</evidence>